<dbReference type="Proteomes" id="UP000469927">
    <property type="component" value="Unassembled WGS sequence"/>
</dbReference>
<gene>
    <name evidence="1" type="ORF">FZI19_12260</name>
</gene>
<proteinExistence type="predicted"/>
<dbReference type="RefSeq" id="WP_131824757.1">
    <property type="nucleotide sequence ID" value="NZ_JADKNN010000030.1"/>
</dbReference>
<reference evidence="1 2" key="1">
    <citation type="submission" date="2019-08" db="EMBL/GenBank/DDBJ databases">
        <title>Prevalence, distribution, and phylogeny of type two toxin-antitoxin genes possessed by Cronobacter species where C. sakazakii homologs follow sequence type lineages.</title>
        <authorList>
            <person name="Finkelstein S."/>
            <person name="Negrete F."/>
            <person name="Jang H."/>
            <person name="Gopinath G.R."/>
            <person name="Tall B.D."/>
        </authorList>
    </citation>
    <scope>NUCLEOTIDE SEQUENCE [LARGE SCALE GENOMIC DNA]</scope>
    <source>
        <strain evidence="1 2">MOD1_GK1257</strain>
    </source>
</reference>
<name>A0ABQ6TZ05_9ENTR</name>
<dbReference type="EMBL" id="WAGD01000033">
    <property type="protein sequence ID" value="KAB0878131.1"/>
    <property type="molecule type" value="Genomic_DNA"/>
</dbReference>
<evidence type="ECO:0000313" key="2">
    <source>
        <dbReference type="Proteomes" id="UP000469927"/>
    </source>
</evidence>
<keyword evidence="2" id="KW-1185">Reference proteome</keyword>
<organism evidence="1 2">
    <name type="scientific">Cronobacter muytjensii</name>
    <dbReference type="NCBI Taxonomy" id="413501"/>
    <lineage>
        <taxon>Bacteria</taxon>
        <taxon>Pseudomonadati</taxon>
        <taxon>Pseudomonadota</taxon>
        <taxon>Gammaproteobacteria</taxon>
        <taxon>Enterobacterales</taxon>
        <taxon>Enterobacteriaceae</taxon>
        <taxon>Cronobacter</taxon>
    </lineage>
</organism>
<evidence type="ECO:0000313" key="1">
    <source>
        <dbReference type="EMBL" id="KAB0878131.1"/>
    </source>
</evidence>
<sequence>MNGFIKIRILKELTPIECIKGCQFHEKIENRLDENALLGFATAGRRTRWRRTAETAFTGKRSAARACFSNPKSTVNYNEGELTDWVRIEMTNAPVPVIHSFPASLEEVIKYIPGAS</sequence>
<accession>A0ABQ6TZ05</accession>
<protein>
    <submittedName>
        <fullName evidence="1">Uncharacterized protein</fullName>
    </submittedName>
</protein>
<comment type="caution">
    <text evidence="1">The sequence shown here is derived from an EMBL/GenBank/DDBJ whole genome shotgun (WGS) entry which is preliminary data.</text>
</comment>